<dbReference type="InterPro" id="IPR016161">
    <property type="entry name" value="Ald_DH/histidinol_DH"/>
</dbReference>
<evidence type="ECO:0000313" key="4">
    <source>
        <dbReference type="Proteomes" id="UP000006757"/>
    </source>
</evidence>
<dbReference type="InParanoid" id="K1V5L3"/>
<dbReference type="InterPro" id="IPR016163">
    <property type="entry name" value="Ald_DH_C"/>
</dbReference>
<proteinExistence type="inferred from homology"/>
<dbReference type="STRING" id="1220162.K1V5L3"/>
<accession>K1V5L3</accession>
<name>K1V5L3_TRIAC</name>
<dbReference type="Gene3D" id="3.40.605.10">
    <property type="entry name" value="Aldehyde Dehydrogenase, Chain A, domain 1"/>
    <property type="match status" value="2"/>
</dbReference>
<keyword evidence="4" id="KW-1185">Reference proteome</keyword>
<dbReference type="PANTHER" id="PTHR11699">
    <property type="entry name" value="ALDEHYDE DEHYDROGENASE-RELATED"/>
    <property type="match status" value="1"/>
</dbReference>
<dbReference type="OMA" id="ILMRGTF"/>
<dbReference type="InterPro" id="IPR015590">
    <property type="entry name" value="Aldehyde_DH_dom"/>
</dbReference>
<dbReference type="Gene3D" id="3.40.309.10">
    <property type="entry name" value="Aldehyde Dehydrogenase, Chain A, domain 2"/>
    <property type="match status" value="1"/>
</dbReference>
<comment type="similarity">
    <text evidence="1">Belongs to the aldehyde dehydrogenase family.</text>
</comment>
<dbReference type="Proteomes" id="UP000006757">
    <property type="component" value="Unassembled WGS sequence"/>
</dbReference>
<feature type="domain" description="Aldehyde dehydrogenase" evidence="2">
    <location>
        <begin position="387"/>
        <end position="550"/>
    </location>
</feature>
<dbReference type="Pfam" id="PF00171">
    <property type="entry name" value="Aldedh"/>
    <property type="match status" value="2"/>
</dbReference>
<dbReference type="AlphaFoldDB" id="K1V5L3"/>
<evidence type="ECO:0000259" key="2">
    <source>
        <dbReference type="Pfam" id="PF00171"/>
    </source>
</evidence>
<evidence type="ECO:0000256" key="1">
    <source>
        <dbReference type="ARBA" id="ARBA00009986"/>
    </source>
</evidence>
<dbReference type="HOGENOM" id="CLU_005391_1_0_1"/>
<sequence length="606" mass="65743">MSGAGGGAFLANISVFLVSFLDQQFNSKPASEMSCPLSSILGKDCGITQRLDCIQRQLHPTAVWEQITTMPPWKVAVVVIVLIAKLPVFLAWLKNWTTSRTAVKFNWPEASPEWKGKVIQNPDLFAHERDASLLPAGADTKAQYLTCYDPSTGSHIETIRLENEAEILARLQKAWAAQPSLAASSFAQRRRFLTSLKAWILAHMSDIVAVAVRDTGKTRVDAVFGEILTTLAKIDWLISDGEAALAPSKRKRTLLLAHKNSEVVYEPLGLVAALVSWNYSFHNALGPILAAIFSGNAIVVKGSEQVAWSSRWFIGAVRACLSATGFDPELVQLAICLPGLAEKCITTNPDVRHITFIGSEPVGKLVAKAAAQNLTPTCIELGADDQVPRSRQQEFIDLLLPRVRALRLGKDVGSLISHAPIARLEKLIAEAVKQGATLHCGGERAVLPDRPEGAYFTPTLISDVRMDMALATEELFAPVMTVVPYDSVEEAVAWLKKQRFGLGAGVYGGKRADFGVFYLNQSMPFGGVKASGHSRFAGPEGLRSLCNPKALIQDTVFKVRTSIPPALDYPIKNEDKAWGFLHGLVGLGFGGIGGKIRGIFELVRNG</sequence>
<dbReference type="SUPFAM" id="SSF53720">
    <property type="entry name" value="ALDH-like"/>
    <property type="match status" value="1"/>
</dbReference>
<dbReference type="OrthoDB" id="310895at2759"/>
<dbReference type="InterPro" id="IPR016162">
    <property type="entry name" value="Ald_DH_N"/>
</dbReference>
<dbReference type="EMBL" id="AMBO01000373">
    <property type="protein sequence ID" value="EKC99264.1"/>
    <property type="molecule type" value="Genomic_DNA"/>
</dbReference>
<feature type="domain" description="Aldehyde dehydrogenase" evidence="2">
    <location>
        <begin position="143"/>
        <end position="385"/>
    </location>
</feature>
<protein>
    <submittedName>
        <fullName evidence="3">Meiotic recombination-related protein</fullName>
    </submittedName>
</protein>
<evidence type="ECO:0000313" key="3">
    <source>
        <dbReference type="EMBL" id="EKC99264.1"/>
    </source>
</evidence>
<organism evidence="3 4">
    <name type="scientific">Trichosporon asahii var. asahii (strain CBS 8904)</name>
    <name type="common">Yeast</name>
    <dbReference type="NCBI Taxonomy" id="1220162"/>
    <lineage>
        <taxon>Eukaryota</taxon>
        <taxon>Fungi</taxon>
        <taxon>Dikarya</taxon>
        <taxon>Basidiomycota</taxon>
        <taxon>Agaricomycotina</taxon>
        <taxon>Tremellomycetes</taxon>
        <taxon>Trichosporonales</taxon>
        <taxon>Trichosporonaceae</taxon>
        <taxon>Trichosporon</taxon>
    </lineage>
</organism>
<comment type="caution">
    <text evidence="3">The sequence shown here is derived from an EMBL/GenBank/DDBJ whole genome shotgun (WGS) entry which is preliminary data.</text>
</comment>
<dbReference type="FunCoup" id="K1V5L3">
    <property type="interactions" value="40"/>
</dbReference>
<dbReference type="eggNOG" id="KOG2454">
    <property type="taxonomic scope" value="Eukaryota"/>
</dbReference>
<reference evidence="3 4" key="1">
    <citation type="journal article" date="2012" name="Eukaryot. Cell">
        <title>Genome sequence of the Trichosporon asahii environmental strain CBS 8904.</title>
        <authorList>
            <person name="Yang R.Y."/>
            <person name="Li H.T."/>
            <person name="Zhu H."/>
            <person name="Zhou G.P."/>
            <person name="Wang M."/>
            <person name="Wang L."/>
        </authorList>
    </citation>
    <scope>NUCLEOTIDE SEQUENCE [LARGE SCALE GENOMIC DNA]</scope>
    <source>
        <strain evidence="3 4">CBS 8904</strain>
    </source>
</reference>
<dbReference type="GO" id="GO:0016620">
    <property type="term" value="F:oxidoreductase activity, acting on the aldehyde or oxo group of donors, NAD or NADP as acceptor"/>
    <property type="evidence" value="ECO:0007669"/>
    <property type="project" value="InterPro"/>
</dbReference>
<gene>
    <name evidence="3" type="ORF">A1Q2_06464</name>
</gene>